<dbReference type="InterPro" id="IPR001789">
    <property type="entry name" value="Sig_transdc_resp-reg_receiver"/>
</dbReference>
<reference evidence="4" key="1">
    <citation type="submission" date="2018-12" db="EMBL/GenBank/DDBJ databases">
        <title>Bacillus chawlae sp. nov., Bacillus glennii sp. nov., and Bacillus saganii sp. nov. Isolated from the Vehicle Assembly Building at Kennedy Space Center where the Viking Spacecraft were Assembled.</title>
        <authorList>
            <person name="Seuylemezian A."/>
            <person name="Vaishampayan P."/>
        </authorList>
    </citation>
    <scope>NUCLEOTIDE SEQUENCE [LARGE SCALE GENOMIC DNA]</scope>
    <source>
        <strain evidence="4">DSM 13966</strain>
    </source>
</reference>
<dbReference type="Proteomes" id="UP000279911">
    <property type="component" value="Unassembled WGS sequence"/>
</dbReference>
<dbReference type="AlphaFoldDB" id="A0A427TJK4"/>
<dbReference type="SUPFAM" id="SSF52172">
    <property type="entry name" value="CheY-like"/>
    <property type="match status" value="1"/>
</dbReference>
<dbReference type="Pfam" id="PF08664">
    <property type="entry name" value="YcbB"/>
    <property type="match status" value="1"/>
</dbReference>
<dbReference type="Gene3D" id="3.40.50.2300">
    <property type="match status" value="1"/>
</dbReference>
<organism evidence="3 4">
    <name type="scientific">Mesobacillus subterraneus</name>
    <dbReference type="NCBI Taxonomy" id="285983"/>
    <lineage>
        <taxon>Bacteria</taxon>
        <taxon>Bacillati</taxon>
        <taxon>Bacillota</taxon>
        <taxon>Bacilli</taxon>
        <taxon>Bacillales</taxon>
        <taxon>Bacillaceae</taxon>
        <taxon>Mesobacillus</taxon>
    </lineage>
</organism>
<dbReference type="EMBL" id="RSFW01000026">
    <property type="protein sequence ID" value="RSD24031.1"/>
    <property type="molecule type" value="Genomic_DNA"/>
</dbReference>
<accession>A0A427TJK4</accession>
<keyword evidence="1" id="KW-0597">Phosphoprotein</keyword>
<name>A0A427TJK4_9BACI</name>
<evidence type="ECO:0000259" key="2">
    <source>
        <dbReference type="PROSITE" id="PS50110"/>
    </source>
</evidence>
<dbReference type="InterPro" id="IPR052048">
    <property type="entry name" value="ST_Response_Regulator"/>
</dbReference>
<feature type="modified residue" description="4-aspartylphosphate" evidence="1">
    <location>
        <position position="54"/>
    </location>
</feature>
<dbReference type="InterPro" id="IPR011006">
    <property type="entry name" value="CheY-like_superfamily"/>
</dbReference>
<dbReference type="RefSeq" id="WP_125481793.1">
    <property type="nucleotide sequence ID" value="NZ_RSFW01000026.1"/>
</dbReference>
<dbReference type="OrthoDB" id="1684633at2"/>
<dbReference type="PANTHER" id="PTHR43228:SF8">
    <property type="entry name" value="TRANSCRIPTIONAL REGULATORY PROTEIN GLNL"/>
    <property type="match status" value="1"/>
</dbReference>
<proteinExistence type="predicted"/>
<evidence type="ECO:0000256" key="1">
    <source>
        <dbReference type="PROSITE-ProRule" id="PRU00169"/>
    </source>
</evidence>
<dbReference type="PANTHER" id="PTHR43228">
    <property type="entry name" value="TWO-COMPONENT RESPONSE REGULATOR"/>
    <property type="match status" value="1"/>
</dbReference>
<sequence>MRFFIVDDSSSIRAMLSNIIEDEELGTVEGEAEDGSEVYADVLEAKNIDILLIDLLMPNRDGIETIREIGPSFKGKIIMISQVESKEIIGESYSLGVEYYITKPINSIEVTSVIKKVSEHMLLEKSLHDIHKTLNVLPNFQQKSTKTPNSLSIVPSGKNILMELGIVGESGYKDLLDLISILYDYEKKGIRETPALKELFEESVYKRLGRNISPAEVKKETKAGEQRVRRAIMQSLEHIASLGLLDYSNPKFEHYSATFFDYTQVRMKMMELEGKTEICTIPPRSNIKKFLQALYMESRMNIR</sequence>
<evidence type="ECO:0000313" key="4">
    <source>
        <dbReference type="Proteomes" id="UP000279911"/>
    </source>
</evidence>
<protein>
    <submittedName>
        <fullName evidence="3">Response regulator</fullName>
    </submittedName>
</protein>
<dbReference type="SMART" id="SM00448">
    <property type="entry name" value="REC"/>
    <property type="match status" value="1"/>
</dbReference>
<evidence type="ECO:0000313" key="3">
    <source>
        <dbReference type="EMBL" id="RSD24031.1"/>
    </source>
</evidence>
<dbReference type="InterPro" id="IPR013972">
    <property type="entry name" value="YcbB"/>
</dbReference>
<dbReference type="PROSITE" id="PS50110">
    <property type="entry name" value="RESPONSE_REGULATORY"/>
    <property type="match status" value="1"/>
</dbReference>
<feature type="domain" description="Response regulatory" evidence="2">
    <location>
        <begin position="2"/>
        <end position="118"/>
    </location>
</feature>
<dbReference type="GO" id="GO:0000160">
    <property type="term" value="P:phosphorelay signal transduction system"/>
    <property type="evidence" value="ECO:0007669"/>
    <property type="project" value="InterPro"/>
</dbReference>
<comment type="caution">
    <text evidence="3">The sequence shown here is derived from an EMBL/GenBank/DDBJ whole genome shotgun (WGS) entry which is preliminary data.</text>
</comment>
<dbReference type="Pfam" id="PF00072">
    <property type="entry name" value="Response_reg"/>
    <property type="match status" value="1"/>
</dbReference>
<gene>
    <name evidence="3" type="ORF">EJA10_19940</name>
</gene>